<dbReference type="PANTHER" id="PTHR43309:SF5">
    <property type="entry name" value="5-OXOPROLINASE SUBUNIT C"/>
    <property type="match status" value="1"/>
</dbReference>
<dbReference type="GO" id="GO:0005524">
    <property type="term" value="F:ATP binding"/>
    <property type="evidence" value="ECO:0007669"/>
    <property type="project" value="UniProtKB-KW"/>
</dbReference>
<keyword evidence="6" id="KW-1185">Reference proteome</keyword>
<accession>A0A859FH26</accession>
<dbReference type="RefSeq" id="WP_176010405.1">
    <property type="nucleotide sequence ID" value="NZ_CP041372.2"/>
</dbReference>
<dbReference type="GO" id="GO:0016787">
    <property type="term" value="F:hydrolase activity"/>
    <property type="evidence" value="ECO:0007669"/>
    <property type="project" value="UniProtKB-KW"/>
</dbReference>
<dbReference type="PANTHER" id="PTHR43309">
    <property type="entry name" value="5-OXOPROLINASE SUBUNIT C"/>
    <property type="match status" value="1"/>
</dbReference>
<evidence type="ECO:0000256" key="2">
    <source>
        <dbReference type="ARBA" id="ARBA00022801"/>
    </source>
</evidence>
<keyword evidence="2" id="KW-0378">Hydrolase</keyword>
<dbReference type="Proteomes" id="UP000318138">
    <property type="component" value="Chromosome"/>
</dbReference>
<name>A0A859FH26_9BACI</name>
<evidence type="ECO:0000256" key="3">
    <source>
        <dbReference type="ARBA" id="ARBA00022840"/>
    </source>
</evidence>
<dbReference type="SUPFAM" id="SSF50891">
    <property type="entry name" value="Cyclophilin-like"/>
    <property type="match status" value="1"/>
</dbReference>
<keyword evidence="5" id="KW-0808">Transferase</keyword>
<gene>
    <name evidence="5" type="ORF">FLK61_38015</name>
</gene>
<sequence>MREKAVFYVEKPGLYSTVQDLGRSGHQEYGIVVGGAMDTWAHKLANKLVGNKSSAATIEMTLLGPTLRALEDVTIAIGGADLGATIDGNPLMPFKSTHIKKGSLLAFGEVKSGVRAYLAVAGGIASEKTLNSRSTYASLNAGYELARGQELHSYLSKNTVRSGRRPVASLLDVYQDKSFRVITGPDEHAFVDEQVKRFFLQTYTITTESDRMGYRLTSERPIKPLIADIISDATTMGTIQIPGEGYPMILLADRQTTGGYPRIGTIARVDLPRLAQRKPGDKINFEQISVQDAQRELRKMESIWKRFSIFADS</sequence>
<evidence type="ECO:0000313" key="5">
    <source>
        <dbReference type="EMBL" id="QKS72427.1"/>
    </source>
</evidence>
<reference evidence="6" key="1">
    <citation type="submission" date="2019-07" db="EMBL/GenBank/DDBJ databases">
        <title>Bacillus alkalisoli sp. nov. isolated from saline soil.</title>
        <authorList>
            <person name="Sun J.-Q."/>
            <person name="Xu L."/>
        </authorList>
    </citation>
    <scope>NUCLEOTIDE SEQUENCE [LARGE SCALE GENOMIC DNA]</scope>
    <source>
        <strain evidence="6">M4U3P1</strain>
    </source>
</reference>
<proteinExistence type="predicted"/>
<organism evidence="5 6">
    <name type="scientific">Paenalkalicoccus suaedae</name>
    <dbReference type="NCBI Taxonomy" id="2592382"/>
    <lineage>
        <taxon>Bacteria</taxon>
        <taxon>Bacillati</taxon>
        <taxon>Bacillota</taxon>
        <taxon>Bacilli</taxon>
        <taxon>Bacillales</taxon>
        <taxon>Bacillaceae</taxon>
        <taxon>Paenalkalicoccus</taxon>
    </lineage>
</organism>
<protein>
    <submittedName>
        <fullName evidence="5">Biotin-dependent carboxyltransferase</fullName>
    </submittedName>
</protein>
<dbReference type="InterPro" id="IPR003778">
    <property type="entry name" value="CT_A_B"/>
</dbReference>
<keyword evidence="1" id="KW-0547">Nucleotide-binding</keyword>
<dbReference type="SMART" id="SM00797">
    <property type="entry name" value="AHS2"/>
    <property type="match status" value="1"/>
</dbReference>
<dbReference type="Pfam" id="PF02626">
    <property type="entry name" value="CT_A_B"/>
    <property type="match status" value="1"/>
</dbReference>
<dbReference type="NCBIfam" id="TIGR00724">
    <property type="entry name" value="urea_amlyse_rel"/>
    <property type="match status" value="1"/>
</dbReference>
<feature type="domain" description="Carboxyltransferase" evidence="4">
    <location>
        <begin position="28"/>
        <end position="303"/>
    </location>
</feature>
<dbReference type="InterPro" id="IPR029000">
    <property type="entry name" value="Cyclophilin-like_dom_sf"/>
</dbReference>
<evidence type="ECO:0000256" key="1">
    <source>
        <dbReference type="ARBA" id="ARBA00022741"/>
    </source>
</evidence>
<dbReference type="GO" id="GO:0016740">
    <property type="term" value="F:transferase activity"/>
    <property type="evidence" value="ECO:0007669"/>
    <property type="project" value="UniProtKB-KW"/>
</dbReference>
<dbReference type="InterPro" id="IPR052708">
    <property type="entry name" value="PxpC"/>
</dbReference>
<evidence type="ECO:0000259" key="4">
    <source>
        <dbReference type="SMART" id="SM00797"/>
    </source>
</evidence>
<dbReference type="AlphaFoldDB" id="A0A859FH26"/>
<keyword evidence="3" id="KW-0067">ATP-binding</keyword>
<dbReference type="KEGG" id="psua:FLK61_38015"/>
<evidence type="ECO:0000313" key="6">
    <source>
        <dbReference type="Proteomes" id="UP000318138"/>
    </source>
</evidence>
<dbReference type="Gene3D" id="2.40.100.10">
    <property type="entry name" value="Cyclophilin-like"/>
    <property type="match status" value="1"/>
</dbReference>
<dbReference type="EMBL" id="CP041372">
    <property type="protein sequence ID" value="QKS72427.1"/>
    <property type="molecule type" value="Genomic_DNA"/>
</dbReference>